<feature type="compositionally biased region" description="Polar residues" evidence="1">
    <location>
        <begin position="60"/>
        <end position="73"/>
    </location>
</feature>
<evidence type="ECO:0000256" key="1">
    <source>
        <dbReference type="SAM" id="MobiDB-lite"/>
    </source>
</evidence>
<accession>A0A4Y7TMU3</accession>
<evidence type="ECO:0000313" key="2">
    <source>
        <dbReference type="EMBL" id="TEB35515.1"/>
    </source>
</evidence>
<sequence>MPVFLLGSAIYLGLRLTQMNLSHERYMEQAEARIKALEDDIATLETSRRAAEATPPSGDAPQTEQQPSRWRLF</sequence>
<reference evidence="2 3" key="1">
    <citation type="journal article" date="2019" name="Nat. Ecol. Evol.">
        <title>Megaphylogeny resolves global patterns of mushroom evolution.</title>
        <authorList>
            <person name="Varga T."/>
            <person name="Krizsan K."/>
            <person name="Foldi C."/>
            <person name="Dima B."/>
            <person name="Sanchez-Garcia M."/>
            <person name="Sanchez-Ramirez S."/>
            <person name="Szollosi G.J."/>
            <person name="Szarkandi J.G."/>
            <person name="Papp V."/>
            <person name="Albert L."/>
            <person name="Andreopoulos W."/>
            <person name="Angelini C."/>
            <person name="Antonin V."/>
            <person name="Barry K.W."/>
            <person name="Bougher N.L."/>
            <person name="Buchanan P."/>
            <person name="Buyck B."/>
            <person name="Bense V."/>
            <person name="Catcheside P."/>
            <person name="Chovatia M."/>
            <person name="Cooper J."/>
            <person name="Damon W."/>
            <person name="Desjardin D."/>
            <person name="Finy P."/>
            <person name="Geml J."/>
            <person name="Haridas S."/>
            <person name="Hughes K."/>
            <person name="Justo A."/>
            <person name="Karasinski D."/>
            <person name="Kautmanova I."/>
            <person name="Kiss B."/>
            <person name="Kocsube S."/>
            <person name="Kotiranta H."/>
            <person name="LaButti K.M."/>
            <person name="Lechner B.E."/>
            <person name="Liimatainen K."/>
            <person name="Lipzen A."/>
            <person name="Lukacs Z."/>
            <person name="Mihaltcheva S."/>
            <person name="Morgado L.N."/>
            <person name="Niskanen T."/>
            <person name="Noordeloos M.E."/>
            <person name="Ohm R.A."/>
            <person name="Ortiz-Santana B."/>
            <person name="Ovrebo C."/>
            <person name="Racz N."/>
            <person name="Riley R."/>
            <person name="Savchenko A."/>
            <person name="Shiryaev A."/>
            <person name="Soop K."/>
            <person name="Spirin V."/>
            <person name="Szebenyi C."/>
            <person name="Tomsovsky M."/>
            <person name="Tulloss R.E."/>
            <person name="Uehling J."/>
            <person name="Grigoriev I.V."/>
            <person name="Vagvolgyi C."/>
            <person name="Papp T."/>
            <person name="Martin F.M."/>
            <person name="Miettinen O."/>
            <person name="Hibbett D.S."/>
            <person name="Nagy L.G."/>
        </authorList>
    </citation>
    <scope>NUCLEOTIDE SEQUENCE [LARGE SCALE GENOMIC DNA]</scope>
    <source>
        <strain evidence="2 3">FP101781</strain>
    </source>
</reference>
<proteinExistence type="predicted"/>
<keyword evidence="3" id="KW-1185">Reference proteome</keyword>
<dbReference type="EMBL" id="QPFP01000007">
    <property type="protein sequence ID" value="TEB35515.1"/>
    <property type="molecule type" value="Genomic_DNA"/>
</dbReference>
<protein>
    <submittedName>
        <fullName evidence="2">Uncharacterized protein</fullName>
    </submittedName>
</protein>
<gene>
    <name evidence="2" type="ORF">FA13DRAFT_1788142</name>
</gene>
<dbReference type="Proteomes" id="UP000298030">
    <property type="component" value="Unassembled WGS sequence"/>
</dbReference>
<organism evidence="2 3">
    <name type="scientific">Coprinellus micaceus</name>
    <name type="common">Glistening ink-cap mushroom</name>
    <name type="synonym">Coprinus micaceus</name>
    <dbReference type="NCBI Taxonomy" id="71717"/>
    <lineage>
        <taxon>Eukaryota</taxon>
        <taxon>Fungi</taxon>
        <taxon>Dikarya</taxon>
        <taxon>Basidiomycota</taxon>
        <taxon>Agaricomycotina</taxon>
        <taxon>Agaricomycetes</taxon>
        <taxon>Agaricomycetidae</taxon>
        <taxon>Agaricales</taxon>
        <taxon>Agaricineae</taxon>
        <taxon>Psathyrellaceae</taxon>
        <taxon>Coprinellus</taxon>
    </lineage>
</organism>
<name>A0A4Y7TMU3_COPMI</name>
<dbReference type="AlphaFoldDB" id="A0A4Y7TMU3"/>
<dbReference type="OrthoDB" id="3359404at2759"/>
<feature type="region of interest" description="Disordered" evidence="1">
    <location>
        <begin position="46"/>
        <end position="73"/>
    </location>
</feature>
<comment type="caution">
    <text evidence="2">The sequence shown here is derived from an EMBL/GenBank/DDBJ whole genome shotgun (WGS) entry which is preliminary data.</text>
</comment>
<evidence type="ECO:0000313" key="3">
    <source>
        <dbReference type="Proteomes" id="UP000298030"/>
    </source>
</evidence>